<protein>
    <recommendedName>
        <fullName evidence="2 9">Dihydrolipoyl dehydrogenase</fullName>
        <ecNumber evidence="2 9">1.8.1.4</ecNumber>
    </recommendedName>
</protein>
<evidence type="ECO:0000256" key="7">
    <source>
        <dbReference type="ARBA" id="ARBA00023157"/>
    </source>
</evidence>
<keyword evidence="5 9" id="KW-0560">Oxidoreductase</keyword>
<dbReference type="PANTHER" id="PTHR22912:SF151">
    <property type="entry name" value="DIHYDROLIPOYL DEHYDROGENASE, MITOCHONDRIAL"/>
    <property type="match status" value="1"/>
</dbReference>
<evidence type="ECO:0000256" key="3">
    <source>
        <dbReference type="ARBA" id="ARBA00022630"/>
    </source>
</evidence>
<dbReference type="PROSITE" id="PS00076">
    <property type="entry name" value="PYRIDINE_REDOX_1"/>
    <property type="match status" value="1"/>
</dbReference>
<dbReference type="GO" id="GO:0005759">
    <property type="term" value="C:mitochondrial matrix"/>
    <property type="evidence" value="ECO:0007669"/>
    <property type="project" value="UniProtKB-ARBA"/>
</dbReference>
<reference evidence="12" key="1">
    <citation type="journal article" date="2023" name="Mol. Phylogenet. Evol.">
        <title>Genome-scale phylogeny and comparative genomics of the fungal order Sordariales.</title>
        <authorList>
            <person name="Hensen N."/>
            <person name="Bonometti L."/>
            <person name="Westerberg I."/>
            <person name="Brannstrom I.O."/>
            <person name="Guillou S."/>
            <person name="Cros-Aarteil S."/>
            <person name="Calhoun S."/>
            <person name="Haridas S."/>
            <person name="Kuo A."/>
            <person name="Mondo S."/>
            <person name="Pangilinan J."/>
            <person name="Riley R."/>
            <person name="LaButti K."/>
            <person name="Andreopoulos B."/>
            <person name="Lipzen A."/>
            <person name="Chen C."/>
            <person name="Yan M."/>
            <person name="Daum C."/>
            <person name="Ng V."/>
            <person name="Clum A."/>
            <person name="Steindorff A."/>
            <person name="Ohm R.A."/>
            <person name="Martin F."/>
            <person name="Silar P."/>
            <person name="Natvig D.O."/>
            <person name="Lalanne C."/>
            <person name="Gautier V."/>
            <person name="Ament-Velasquez S.L."/>
            <person name="Kruys A."/>
            <person name="Hutchinson M.I."/>
            <person name="Powell A.J."/>
            <person name="Barry K."/>
            <person name="Miller A.N."/>
            <person name="Grigoriev I.V."/>
            <person name="Debuchy R."/>
            <person name="Gladieux P."/>
            <person name="Hiltunen Thoren M."/>
            <person name="Johannesson H."/>
        </authorList>
    </citation>
    <scope>NUCLEOTIDE SEQUENCE</scope>
    <source>
        <strain evidence="12">PSN293</strain>
    </source>
</reference>
<evidence type="ECO:0000256" key="8">
    <source>
        <dbReference type="ARBA" id="ARBA00023284"/>
    </source>
</evidence>
<evidence type="ECO:0000256" key="6">
    <source>
        <dbReference type="ARBA" id="ARBA00023027"/>
    </source>
</evidence>
<dbReference type="InterPro" id="IPR050151">
    <property type="entry name" value="Class-I_Pyr_Nuc-Dis_Oxidored"/>
</dbReference>
<name>A0AAN7BAR8_9PEZI</name>
<evidence type="ECO:0000259" key="11">
    <source>
        <dbReference type="PROSITE" id="PS51366"/>
    </source>
</evidence>
<dbReference type="FunFam" id="1.25.40.180:FF:000050">
    <property type="entry name" value="Nuclear protein (Sgd1), putative"/>
    <property type="match status" value="1"/>
</dbReference>
<dbReference type="GO" id="GO:0050660">
    <property type="term" value="F:flavin adenine dinucleotide binding"/>
    <property type="evidence" value="ECO:0007669"/>
    <property type="project" value="InterPro"/>
</dbReference>
<comment type="cofactor">
    <cofactor evidence="9">
        <name>FAD</name>
        <dbReference type="ChEBI" id="CHEBI:57692"/>
    </cofactor>
    <text evidence="9">Binds 1 FAD per subunit.</text>
</comment>
<dbReference type="PROSITE" id="PS51366">
    <property type="entry name" value="MI"/>
    <property type="match status" value="1"/>
</dbReference>
<organism evidence="12 13">
    <name type="scientific">Rhypophila decipiens</name>
    <dbReference type="NCBI Taxonomy" id="261697"/>
    <lineage>
        <taxon>Eukaryota</taxon>
        <taxon>Fungi</taxon>
        <taxon>Dikarya</taxon>
        <taxon>Ascomycota</taxon>
        <taxon>Pezizomycotina</taxon>
        <taxon>Sordariomycetes</taxon>
        <taxon>Sordariomycetidae</taxon>
        <taxon>Sordariales</taxon>
        <taxon>Naviculisporaceae</taxon>
        <taxon>Rhypophila</taxon>
    </lineage>
</organism>
<dbReference type="GO" id="GO:0003723">
    <property type="term" value="F:RNA binding"/>
    <property type="evidence" value="ECO:0007669"/>
    <property type="project" value="InterPro"/>
</dbReference>
<evidence type="ECO:0000256" key="1">
    <source>
        <dbReference type="ARBA" id="ARBA00007532"/>
    </source>
</evidence>
<feature type="compositionally biased region" description="Basic and acidic residues" evidence="10">
    <location>
        <begin position="595"/>
        <end position="604"/>
    </location>
</feature>
<dbReference type="InterPro" id="IPR012999">
    <property type="entry name" value="Pyr_OxRdtase_I_AS"/>
</dbReference>
<dbReference type="SMART" id="SM00544">
    <property type="entry name" value="MA3"/>
    <property type="match status" value="1"/>
</dbReference>
<keyword evidence="4 9" id="KW-0274">FAD</keyword>
<feature type="compositionally biased region" description="Polar residues" evidence="10">
    <location>
        <begin position="45"/>
        <end position="54"/>
    </location>
</feature>
<gene>
    <name evidence="12" type="ORF">QBC37DRAFT_471447</name>
</gene>
<sequence length="1311" mass="144123">MPPPKQPLLPFQLLKELGVPGAQGRKNRNQPVSRKDRRKAERNQQKAQRVSAAQQHRRHASTTTARPATSHSTPKPQDDDDQEEEEDEDDSGMSIDLNEDDESSEDDVQEFEEEETTPPSKTKMSKTVKDKLAKDDAEIAHLEKMLGLKGRKSLPKSFMEDGLGDLLDGLDEGVDGAKTEKRKRKAEADEWLAQKRRKATEQAVQANSKPNQGQGDDASDDSDMDGDSDLSDGLDGLLSGSEGEGSDEDDEDMEGDDFDEDGDEDEDGEFGGFDSDLDSETEAKPVEKRVRENPYVAPTTGQTTVKYVPPSLGKETGSDAELAARIRRQTQGLINRITESNLLGIVGDIEKLYRENPRQHVSSSLVDLLLTQVCEPTSLPDTILILVAGFATAVYKVIGMDLGAQLIQDTVERFDKHHEEARLAAVEGPDVPKHTSNLITFLAQLYNFQMIGPKLLFDYIRLLLSDLSELNAELLLRIVRMSGPALKRDDDKALKDIVSLIRPAVAKIGEKNLSVRTKFMIETINDLKDNKMKTGAVASAVVSEHATRMKKLLGSLNSKKLKSSETLGVGLNDIRNSDKKGKWWLVGASWAGPSAEEKRSKEENNSLQEADDEDNDSFQLDSEDEGQPDLAELAREQGMNTDVRRSIFVSLLSSLDYEDAYYRILKLRLNKEQKREIANVIVQLSGAEKHYNPYYALVAKKFCIDHRSRWSFQDTLWRMFRRLGESLFEDDAEDEDEDDVVETHRFVNVAKLYGTLVASGHLSLAILKCLSLAHLQTKAKAMVEILLITVLQECQNKSKERGEGDAAILKIFGAVEEEVPELATGLLWFIRKVVRKTDLVPETKQEKDLVIIGGGVAGYVAAIKAGQEGMKVTCIEKRGTLGGTCLNVGCIPSKSLLNNSHLYHQVLHDTKHRGIEVGDVKLNLKQLMKAKDQSVNGLTKGVEFLLKKNGVEYIKGTGSFQDEHTIKVQLNDGGETSVVGKNILIATGSEATPFPGLEIDEKRVVSSTGAIALEEVPKKMLVIGGGIIGLEMASVWSRLGSEVTVVEFLDVIGGPGMDLEIAKQAQKILKKQGINFKTGTKVVSGDKSGETVKIEVDSAKGGKQETLDADVVLVAIGRRPYTGGLGLEKIGLEVDERGRVVIDSEYRTKLPHIRCVGDATFGPMLAHKAEEEAVAVVEYIKKGYGHVNYGCIPSVMYTFPEVAWVGQSEQDLKKAGIKYRVGTFPFSANSRAKTNLDTEGMVKMIADPETDRLLGVHIIGPNAGEMIAEGTLALEYGASSEDIARTCHAHPTLAEAFKEAAMATYSKAIHF</sequence>
<dbReference type="PANTHER" id="PTHR22912">
    <property type="entry name" value="DISULFIDE OXIDOREDUCTASE"/>
    <property type="match status" value="1"/>
</dbReference>
<dbReference type="InterPro" id="IPR003890">
    <property type="entry name" value="MIF4G-like_typ-3"/>
</dbReference>
<dbReference type="FunFam" id="3.50.50.60:FF:000025">
    <property type="entry name" value="Dihydrolipoyl dehydrogenase"/>
    <property type="match status" value="1"/>
</dbReference>
<feature type="region of interest" description="Disordered" evidence="10">
    <location>
        <begin position="145"/>
        <end position="294"/>
    </location>
</feature>
<dbReference type="SUPFAM" id="SSF55424">
    <property type="entry name" value="FAD/NAD-linked reductases, dimerisation (C-terminal) domain"/>
    <property type="match status" value="1"/>
</dbReference>
<feature type="region of interest" description="Disordered" evidence="10">
    <location>
        <begin position="594"/>
        <end position="625"/>
    </location>
</feature>
<keyword evidence="3 9" id="KW-0285">Flavoprotein</keyword>
<dbReference type="PRINTS" id="PR00368">
    <property type="entry name" value="FADPNR"/>
</dbReference>
<dbReference type="FunFam" id="3.30.390.30:FF:000001">
    <property type="entry name" value="Dihydrolipoyl dehydrogenase"/>
    <property type="match status" value="1"/>
</dbReference>
<feature type="domain" description="MI" evidence="11">
    <location>
        <begin position="642"/>
        <end position="772"/>
    </location>
</feature>
<dbReference type="Proteomes" id="UP001301769">
    <property type="component" value="Unassembled WGS sequence"/>
</dbReference>
<dbReference type="NCBIfam" id="TIGR01350">
    <property type="entry name" value="lipoamide_DH"/>
    <property type="match status" value="1"/>
</dbReference>
<dbReference type="SUPFAM" id="SSF51905">
    <property type="entry name" value="FAD/NAD(P)-binding domain"/>
    <property type="match status" value="1"/>
</dbReference>
<comment type="similarity">
    <text evidence="1 9">Belongs to the class-I pyridine nucleotide-disulfide oxidoreductase family.</text>
</comment>
<accession>A0AAN7BAR8</accession>
<feature type="compositionally biased region" description="Acidic residues" evidence="10">
    <location>
        <begin position="609"/>
        <end position="625"/>
    </location>
</feature>
<dbReference type="GO" id="GO:0045333">
    <property type="term" value="P:cellular respiration"/>
    <property type="evidence" value="ECO:0007669"/>
    <property type="project" value="UniProtKB-ARBA"/>
</dbReference>
<evidence type="ECO:0000313" key="13">
    <source>
        <dbReference type="Proteomes" id="UP001301769"/>
    </source>
</evidence>
<dbReference type="GO" id="GO:0006103">
    <property type="term" value="P:2-oxoglutarate metabolic process"/>
    <property type="evidence" value="ECO:0007669"/>
    <property type="project" value="TreeGrafter"/>
</dbReference>
<dbReference type="Gene3D" id="1.25.40.180">
    <property type="match status" value="1"/>
</dbReference>
<dbReference type="GO" id="GO:0045252">
    <property type="term" value="C:oxoglutarate dehydrogenase complex"/>
    <property type="evidence" value="ECO:0007669"/>
    <property type="project" value="TreeGrafter"/>
</dbReference>
<dbReference type="GO" id="GO:0004148">
    <property type="term" value="F:dihydrolipoyl dehydrogenase (NADH) activity"/>
    <property type="evidence" value="ECO:0007669"/>
    <property type="project" value="UniProtKB-EC"/>
</dbReference>
<dbReference type="InterPro" id="IPR023753">
    <property type="entry name" value="FAD/NAD-binding_dom"/>
</dbReference>
<dbReference type="EMBL" id="MU858069">
    <property type="protein sequence ID" value="KAK4216367.1"/>
    <property type="molecule type" value="Genomic_DNA"/>
</dbReference>
<feature type="compositionally biased region" description="Acidic residues" evidence="10">
    <location>
        <begin position="217"/>
        <end position="232"/>
    </location>
</feature>
<dbReference type="SMART" id="SM00543">
    <property type="entry name" value="MIF4G"/>
    <property type="match status" value="1"/>
</dbReference>
<feature type="compositionally biased region" description="Basic and acidic residues" evidence="10">
    <location>
        <begin position="281"/>
        <end position="292"/>
    </location>
</feature>
<keyword evidence="7" id="KW-1015">Disulfide bond</keyword>
<dbReference type="PRINTS" id="PR00411">
    <property type="entry name" value="PNDRDTASEI"/>
</dbReference>
<reference evidence="12" key="2">
    <citation type="submission" date="2023-05" db="EMBL/GenBank/DDBJ databases">
        <authorList>
            <consortium name="Lawrence Berkeley National Laboratory"/>
            <person name="Steindorff A."/>
            <person name="Hensen N."/>
            <person name="Bonometti L."/>
            <person name="Westerberg I."/>
            <person name="Brannstrom I.O."/>
            <person name="Guillou S."/>
            <person name="Cros-Aarteil S."/>
            <person name="Calhoun S."/>
            <person name="Haridas S."/>
            <person name="Kuo A."/>
            <person name="Mondo S."/>
            <person name="Pangilinan J."/>
            <person name="Riley R."/>
            <person name="Labutti K."/>
            <person name="Andreopoulos B."/>
            <person name="Lipzen A."/>
            <person name="Chen C."/>
            <person name="Yanf M."/>
            <person name="Daum C."/>
            <person name="Ng V."/>
            <person name="Clum A."/>
            <person name="Ohm R."/>
            <person name="Martin F."/>
            <person name="Silar P."/>
            <person name="Natvig D."/>
            <person name="Lalanne C."/>
            <person name="Gautier V."/>
            <person name="Ament-Velasquez S.L."/>
            <person name="Kruys A."/>
            <person name="Hutchinson M.I."/>
            <person name="Powell A.J."/>
            <person name="Barry K."/>
            <person name="Miller A.N."/>
            <person name="Grigoriev I.V."/>
            <person name="Debuchy R."/>
            <person name="Gladieux P."/>
            <person name="Thoren M.H."/>
            <person name="Johannesson H."/>
        </authorList>
    </citation>
    <scope>NUCLEOTIDE SEQUENCE</scope>
    <source>
        <strain evidence="12">PSN293</strain>
    </source>
</reference>
<dbReference type="InterPro" id="IPR036188">
    <property type="entry name" value="FAD/NAD-bd_sf"/>
</dbReference>
<feature type="compositionally biased region" description="Polar residues" evidence="10">
    <location>
        <begin position="61"/>
        <end position="75"/>
    </location>
</feature>
<proteinExistence type="inferred from homology"/>
<feature type="region of interest" description="Disordered" evidence="10">
    <location>
        <begin position="1"/>
        <end position="133"/>
    </location>
</feature>
<dbReference type="Gene3D" id="3.30.390.30">
    <property type="match status" value="1"/>
</dbReference>
<evidence type="ECO:0000256" key="10">
    <source>
        <dbReference type="SAM" id="MobiDB-lite"/>
    </source>
</evidence>
<dbReference type="Pfam" id="PF07992">
    <property type="entry name" value="Pyr_redox_2"/>
    <property type="match status" value="1"/>
</dbReference>
<evidence type="ECO:0000256" key="4">
    <source>
        <dbReference type="ARBA" id="ARBA00022827"/>
    </source>
</evidence>
<dbReference type="InterPro" id="IPR004099">
    <property type="entry name" value="Pyr_nucl-diS_OxRdtase_dimer"/>
</dbReference>
<evidence type="ECO:0000256" key="9">
    <source>
        <dbReference type="RuleBase" id="RU003692"/>
    </source>
</evidence>
<feature type="compositionally biased region" description="Acidic residues" evidence="10">
    <location>
        <begin position="244"/>
        <end position="280"/>
    </location>
</feature>
<dbReference type="SUPFAM" id="SSF48371">
    <property type="entry name" value="ARM repeat"/>
    <property type="match status" value="1"/>
</dbReference>
<dbReference type="Pfam" id="PF02847">
    <property type="entry name" value="MA3"/>
    <property type="match status" value="1"/>
</dbReference>
<comment type="caution">
    <text evidence="12">The sequence shown here is derived from an EMBL/GenBank/DDBJ whole genome shotgun (WGS) entry which is preliminary data.</text>
</comment>
<dbReference type="GO" id="GO:0045254">
    <property type="term" value="C:pyruvate dehydrogenase complex"/>
    <property type="evidence" value="ECO:0007669"/>
    <property type="project" value="UniProtKB-ARBA"/>
</dbReference>
<dbReference type="EC" id="1.8.1.4" evidence="2 9"/>
<keyword evidence="13" id="KW-1185">Reference proteome</keyword>
<comment type="catalytic activity">
    <reaction evidence="9">
        <text>N(6)-[(R)-dihydrolipoyl]-L-lysyl-[protein] + NAD(+) = N(6)-[(R)-lipoyl]-L-lysyl-[protein] + NADH + H(+)</text>
        <dbReference type="Rhea" id="RHEA:15045"/>
        <dbReference type="Rhea" id="RHEA-COMP:10474"/>
        <dbReference type="Rhea" id="RHEA-COMP:10475"/>
        <dbReference type="ChEBI" id="CHEBI:15378"/>
        <dbReference type="ChEBI" id="CHEBI:57540"/>
        <dbReference type="ChEBI" id="CHEBI:57945"/>
        <dbReference type="ChEBI" id="CHEBI:83099"/>
        <dbReference type="ChEBI" id="CHEBI:83100"/>
        <dbReference type="EC" id="1.8.1.4"/>
    </reaction>
</comment>
<feature type="compositionally biased region" description="Polar residues" evidence="10">
    <location>
        <begin position="202"/>
        <end position="214"/>
    </location>
</feature>
<evidence type="ECO:0000256" key="5">
    <source>
        <dbReference type="ARBA" id="ARBA00023002"/>
    </source>
</evidence>
<dbReference type="InterPro" id="IPR016156">
    <property type="entry name" value="FAD/NAD-linked_Rdtase_dimer_sf"/>
</dbReference>
<dbReference type="InterPro" id="IPR016024">
    <property type="entry name" value="ARM-type_fold"/>
</dbReference>
<feature type="compositionally biased region" description="Low complexity" evidence="10">
    <location>
        <begin position="8"/>
        <end position="17"/>
    </location>
</feature>
<keyword evidence="6 9" id="KW-0520">NAD</keyword>
<keyword evidence="8 9" id="KW-0676">Redox-active center</keyword>
<dbReference type="InterPro" id="IPR006258">
    <property type="entry name" value="Lipoamide_DH"/>
</dbReference>
<evidence type="ECO:0000313" key="12">
    <source>
        <dbReference type="EMBL" id="KAK4216367.1"/>
    </source>
</evidence>
<dbReference type="Pfam" id="PF02852">
    <property type="entry name" value="Pyr_redox_dim"/>
    <property type="match status" value="1"/>
</dbReference>
<dbReference type="Pfam" id="PF02854">
    <property type="entry name" value="MIF4G"/>
    <property type="match status" value="1"/>
</dbReference>
<evidence type="ECO:0000256" key="2">
    <source>
        <dbReference type="ARBA" id="ARBA00012608"/>
    </source>
</evidence>
<comment type="miscellaneous">
    <text evidence="9">The active site is a redox-active disulfide bond.</text>
</comment>
<dbReference type="Gene3D" id="3.50.50.60">
    <property type="entry name" value="FAD/NAD(P)-binding domain"/>
    <property type="match status" value="2"/>
</dbReference>
<dbReference type="InterPro" id="IPR003891">
    <property type="entry name" value="Initiation_fac_eIF4g_MI"/>
</dbReference>
<feature type="compositionally biased region" description="Acidic residues" evidence="10">
    <location>
        <begin position="78"/>
        <end position="116"/>
    </location>
</feature>